<feature type="compositionally biased region" description="Low complexity" evidence="2">
    <location>
        <begin position="621"/>
        <end position="633"/>
    </location>
</feature>
<feature type="region of interest" description="Disordered" evidence="2">
    <location>
        <begin position="104"/>
        <end position="158"/>
    </location>
</feature>
<name>A0A7S4CDU3_9EUGL</name>
<dbReference type="Gene3D" id="2.30.29.30">
    <property type="entry name" value="Pleckstrin-homology domain (PH domain)/Phosphotyrosine-binding domain (PTB)"/>
    <property type="match status" value="1"/>
</dbReference>
<feature type="region of interest" description="Disordered" evidence="2">
    <location>
        <begin position="52"/>
        <end position="80"/>
    </location>
</feature>
<dbReference type="SUPFAM" id="SSF52833">
    <property type="entry name" value="Thioredoxin-like"/>
    <property type="match status" value="1"/>
</dbReference>
<feature type="compositionally biased region" description="Basic and acidic residues" evidence="2">
    <location>
        <begin position="232"/>
        <end position="243"/>
    </location>
</feature>
<organism evidence="3">
    <name type="scientific">Eutreptiella gymnastica</name>
    <dbReference type="NCBI Taxonomy" id="73025"/>
    <lineage>
        <taxon>Eukaryota</taxon>
        <taxon>Discoba</taxon>
        <taxon>Euglenozoa</taxon>
        <taxon>Euglenida</taxon>
        <taxon>Spirocuta</taxon>
        <taxon>Euglenophyceae</taxon>
        <taxon>Eutreptiales</taxon>
        <taxon>Eutreptiaceae</taxon>
        <taxon>Eutreptiella</taxon>
    </lineage>
</organism>
<feature type="region of interest" description="Disordered" evidence="2">
    <location>
        <begin position="218"/>
        <end position="253"/>
    </location>
</feature>
<feature type="coiled-coil region" evidence="1">
    <location>
        <begin position="262"/>
        <end position="391"/>
    </location>
</feature>
<evidence type="ECO:0000313" key="3">
    <source>
        <dbReference type="EMBL" id="CAE0794071.1"/>
    </source>
</evidence>
<feature type="region of interest" description="Disordered" evidence="2">
    <location>
        <begin position="621"/>
        <end position="641"/>
    </location>
</feature>
<evidence type="ECO:0008006" key="4">
    <source>
        <dbReference type="Google" id="ProtNLM"/>
    </source>
</evidence>
<proteinExistence type="predicted"/>
<feature type="compositionally biased region" description="Polar residues" evidence="2">
    <location>
        <begin position="108"/>
        <end position="122"/>
    </location>
</feature>
<dbReference type="InterPro" id="IPR036249">
    <property type="entry name" value="Thioredoxin-like_sf"/>
</dbReference>
<feature type="region of interest" description="Disordered" evidence="2">
    <location>
        <begin position="784"/>
        <end position="810"/>
    </location>
</feature>
<protein>
    <recommendedName>
        <fullName evidence="4">Glutaredoxin domain-containing protein</fullName>
    </recommendedName>
</protein>
<gene>
    <name evidence="3" type="ORF">EGYM00163_LOCUS5189</name>
</gene>
<evidence type="ECO:0000256" key="2">
    <source>
        <dbReference type="SAM" id="MobiDB-lite"/>
    </source>
</evidence>
<reference evidence="3" key="1">
    <citation type="submission" date="2021-01" db="EMBL/GenBank/DDBJ databases">
        <authorList>
            <person name="Corre E."/>
            <person name="Pelletier E."/>
            <person name="Niang G."/>
            <person name="Scheremetjew M."/>
            <person name="Finn R."/>
            <person name="Kale V."/>
            <person name="Holt S."/>
            <person name="Cochrane G."/>
            <person name="Meng A."/>
            <person name="Brown T."/>
            <person name="Cohen L."/>
        </authorList>
    </citation>
    <scope>NUCLEOTIDE SEQUENCE</scope>
    <source>
        <strain evidence="3">CCMP1594</strain>
    </source>
</reference>
<feature type="region of interest" description="Disordered" evidence="2">
    <location>
        <begin position="853"/>
        <end position="882"/>
    </location>
</feature>
<dbReference type="PROSITE" id="PS51354">
    <property type="entry name" value="GLUTAREDOXIN_2"/>
    <property type="match status" value="1"/>
</dbReference>
<evidence type="ECO:0000256" key="1">
    <source>
        <dbReference type="SAM" id="Coils"/>
    </source>
</evidence>
<sequence length="1100" mass="119325">MEQPSNSSPTATLATHTSTEYRTTYLQSTLSTDGRSEIDKRFKDIITRVKRGHSDEVIEPRKEGTSLNTSSSSAIPPHSTAYDETKAMMEKLRASISNLSEQIDESLSPHTNNSLDYRTLPTSLGRKSPVPQTSPNRRPGTIPGGPEELARRPSAGPMASEDFRHAAFTGLRPRHPEYGPIPAYNATTSTPRQLVDPMPETGGGLSSLLNKQKLSWAHRSMSTPTTTATTDRISHSPTKEPEHTYPPTSGQRHSTIVVSSILQELEEDRARLSSDLAAQERENAHLKDAHLKTQSVVEQLEQAYRSSEAKNRGLEQELVDTRYELSCLKREHEQLKKRNEILGAELQFTQIEKKDEVERDRNMLVFLQHEKDRMQRQIELLKHNINALLEISKLSIEDLEKLGAKMNAEAVVQGDQSDSLIEPMEAVALPTSASSKSALVVQSSPPRSPVPILAITPIGDSKVPKADQSIELVAHTSTPPQQDLTYDSMPSGTSALKTSPAGSQSPGTYVNTVAAAVHTSTVSEATATTSAYNTMAPTATHDHRSYVTSATAATHSPPSAASETTTMPPAVHDALSAAIQPYLCTTASPATHDAISAPSQPTIQPYLSTTVPPATHDAISAASQPSVAAPSQPTEAEASHPAVAEERMPGLHRGLTAYTTSLGIVDPMQRTNSRRLVQLLTTLGFQLTEVDLAQPGSPAPALINQASGTSTLPQLFMGPNFVGTFQEIEQLNELGGLTQRLMECGYGGEVSRAHLSQSHGPSAAASHGHSPSFSAVSPAFNAYSTSPQSSKIPTITTRAPTETTSPQNKYNLSPVRRLQDDDENVYTQHSDDNAYMTDDAMDESDVEITIDPSLDNIHAPPSSAPQIDPSPPQPPARNQRSQKTKGFCCSCGQTKLSSFTHCPSNRIAHPLPEGSEGPPLLCTTCTVPAFEKAAVQSNASSQSCVEAFKKGYPLMKYNLSNAKSTRKWIKLTPDCARLQWASKPNSPSLSVVYLNTVTEITYNFLPHKDKAVQPANTTSPKMHLRFSLVTEGRTVDFEAQTREVFIIIFIALYSLVYPEAPPMTVGRLLWWIAGRMLATKGCAFGCKPKGRRTPTRNVSS</sequence>
<feature type="compositionally biased region" description="Basic and acidic residues" evidence="2">
    <location>
        <begin position="52"/>
        <end position="64"/>
    </location>
</feature>
<dbReference type="EMBL" id="HBJA01016216">
    <property type="protein sequence ID" value="CAE0794071.1"/>
    <property type="molecule type" value="Transcribed_RNA"/>
</dbReference>
<dbReference type="Gene3D" id="3.40.30.10">
    <property type="entry name" value="Glutaredoxin"/>
    <property type="match status" value="1"/>
</dbReference>
<dbReference type="AlphaFoldDB" id="A0A7S4CDU3"/>
<dbReference type="InterPro" id="IPR011993">
    <property type="entry name" value="PH-like_dom_sf"/>
</dbReference>
<feature type="compositionally biased region" description="Low complexity" evidence="2">
    <location>
        <begin position="793"/>
        <end position="806"/>
    </location>
</feature>
<accession>A0A7S4CDU3</accession>
<keyword evidence="1" id="KW-0175">Coiled coil</keyword>
<feature type="compositionally biased region" description="Polar residues" evidence="2">
    <location>
        <begin position="65"/>
        <end position="74"/>
    </location>
</feature>